<comment type="similarity">
    <text evidence="1">Belongs to the AHA1 family.</text>
</comment>
<evidence type="ECO:0000313" key="3">
    <source>
        <dbReference type="EMBL" id="KIQ68384.1"/>
    </source>
</evidence>
<name>A0A0D0Q1C3_9RHOB</name>
<dbReference type="CDD" id="cd08900">
    <property type="entry name" value="SRPBCC_CalC_Aha1-like_7"/>
    <property type="match status" value="1"/>
</dbReference>
<dbReference type="Proteomes" id="UP000035100">
    <property type="component" value="Unassembled WGS sequence"/>
</dbReference>
<dbReference type="AlphaFoldDB" id="A0A0D0Q1C3"/>
<dbReference type="EMBL" id="AONG01000014">
    <property type="protein sequence ID" value="KIQ68384.1"/>
    <property type="molecule type" value="Genomic_DNA"/>
</dbReference>
<dbReference type="eggNOG" id="COG3832">
    <property type="taxonomic scope" value="Bacteria"/>
</dbReference>
<gene>
    <name evidence="3" type="ORF">Wenmar_03031</name>
</gene>
<keyword evidence="4" id="KW-1185">Reference proteome</keyword>
<evidence type="ECO:0000313" key="4">
    <source>
        <dbReference type="Proteomes" id="UP000035100"/>
    </source>
</evidence>
<dbReference type="SUPFAM" id="SSF55961">
    <property type="entry name" value="Bet v1-like"/>
    <property type="match status" value="1"/>
</dbReference>
<feature type="domain" description="Activator of Hsp90 ATPase homologue 1/2-like C-terminal" evidence="2">
    <location>
        <begin position="17"/>
        <end position="140"/>
    </location>
</feature>
<accession>A0A0D0Q1C3</accession>
<organism evidence="3 4">
    <name type="scientific">Wenxinia marina DSM 24838</name>
    <dbReference type="NCBI Taxonomy" id="1123501"/>
    <lineage>
        <taxon>Bacteria</taxon>
        <taxon>Pseudomonadati</taxon>
        <taxon>Pseudomonadota</taxon>
        <taxon>Alphaproteobacteria</taxon>
        <taxon>Rhodobacterales</taxon>
        <taxon>Roseobacteraceae</taxon>
        <taxon>Wenxinia</taxon>
    </lineage>
</organism>
<evidence type="ECO:0000256" key="1">
    <source>
        <dbReference type="ARBA" id="ARBA00006817"/>
    </source>
</evidence>
<dbReference type="STRING" id="1123501.Wenmar_03031"/>
<protein>
    <recommendedName>
        <fullName evidence="2">Activator of Hsp90 ATPase homologue 1/2-like C-terminal domain-containing protein</fullName>
    </recommendedName>
</protein>
<dbReference type="OrthoDB" id="9805228at2"/>
<evidence type="ECO:0000259" key="2">
    <source>
        <dbReference type="Pfam" id="PF08327"/>
    </source>
</evidence>
<proteinExistence type="inferred from homology"/>
<dbReference type="Pfam" id="PF08327">
    <property type="entry name" value="AHSA1"/>
    <property type="match status" value="1"/>
</dbReference>
<sequence>MTETAHHTFTVPRHLPAPLPRAWRAFADADTKRRWFACHADWRTVEYALDCRPGGHERSLVVTPAGGRHLMEATYLDAVPEARIVYAHAMSVNDARLSASLVTLTFEAEGAATRLIWTEQIVLLDGRQDLDERIHGTRLGLDALGAWLAA</sequence>
<dbReference type="InterPro" id="IPR013538">
    <property type="entry name" value="ASHA1/2-like_C"/>
</dbReference>
<dbReference type="RefSeq" id="WP_018301822.1">
    <property type="nucleotide sequence ID" value="NZ_KB902279.1"/>
</dbReference>
<reference evidence="3 4" key="1">
    <citation type="submission" date="2013-01" db="EMBL/GenBank/DDBJ databases">
        <authorList>
            <person name="Fiebig A."/>
            <person name="Goeker M."/>
            <person name="Klenk H.-P.P."/>
        </authorList>
    </citation>
    <scope>NUCLEOTIDE SEQUENCE [LARGE SCALE GENOMIC DNA]</scope>
    <source>
        <strain evidence="3 4">DSM 24838</strain>
    </source>
</reference>
<dbReference type="Gene3D" id="3.30.530.20">
    <property type="match status" value="1"/>
</dbReference>
<comment type="caution">
    <text evidence="3">The sequence shown here is derived from an EMBL/GenBank/DDBJ whole genome shotgun (WGS) entry which is preliminary data.</text>
</comment>
<dbReference type="InterPro" id="IPR023393">
    <property type="entry name" value="START-like_dom_sf"/>
</dbReference>